<evidence type="ECO:0000256" key="1">
    <source>
        <dbReference type="ARBA" id="ARBA00004613"/>
    </source>
</evidence>
<dbReference type="SUPFAM" id="SSF88713">
    <property type="entry name" value="Glycoside hydrolase/deacetylase"/>
    <property type="match status" value="1"/>
</dbReference>
<accession>A0A0G0IL19</accession>
<feature type="domain" description="NodB homology" evidence="3">
    <location>
        <begin position="114"/>
        <end position="246"/>
    </location>
</feature>
<dbReference type="Pfam" id="PF01522">
    <property type="entry name" value="Polysacc_deac_1"/>
    <property type="match status" value="1"/>
</dbReference>
<dbReference type="PANTHER" id="PTHR34216">
    <property type="match status" value="1"/>
</dbReference>
<gene>
    <name evidence="4" type="ORF">US75_C0025G0007</name>
</gene>
<sequence>MTESPVTRRDALKTASVLFSALLTPPIFIDRRPHPPEGFERTVKSEEAELQRLIEKFGAARTIPVFEYHGDNYDMYPGYNMNPDSFNKQMKWFKENEYHAVKGNELLKFLDGEKKLPARSIILTTDSGNTSMESMPRMIPVLKETGMHFLSFIWTKNMDHDETAKCSSNICWDTFRKGVESGVFTFGTHTESHRRFDEISPIDAVEDLKTSVQEIKDNIGVDPLFISWPHESCPAYVDKLEEMGFKGGFGGNSARTIGEGYVEFGDPNKMRWCMPRLLPPNTAGVSGRPNGLKLNEIMEKYCNKLEE</sequence>
<proteinExistence type="predicted"/>
<dbReference type="InterPro" id="IPR002509">
    <property type="entry name" value="NODB_dom"/>
</dbReference>
<comment type="caution">
    <text evidence="4">The sequence shown here is derived from an EMBL/GenBank/DDBJ whole genome shotgun (WGS) entry which is preliminary data.</text>
</comment>
<organism evidence="4 5">
    <name type="scientific">Candidatus Woesebacteria bacterium GW2011_GWC1_38_13</name>
    <dbReference type="NCBI Taxonomy" id="1618583"/>
    <lineage>
        <taxon>Bacteria</taxon>
        <taxon>Candidatus Woeseibacteriota</taxon>
    </lineage>
</organism>
<evidence type="ECO:0000259" key="3">
    <source>
        <dbReference type="Pfam" id="PF01522"/>
    </source>
</evidence>
<evidence type="ECO:0000313" key="4">
    <source>
        <dbReference type="EMBL" id="KKQ55327.1"/>
    </source>
</evidence>
<dbReference type="GO" id="GO:0005975">
    <property type="term" value="P:carbohydrate metabolic process"/>
    <property type="evidence" value="ECO:0007669"/>
    <property type="project" value="InterPro"/>
</dbReference>
<comment type="subcellular location">
    <subcellularLocation>
        <location evidence="1">Secreted</location>
    </subcellularLocation>
</comment>
<name>A0A0G0IL19_9BACT</name>
<dbReference type="PANTHER" id="PTHR34216:SF3">
    <property type="entry name" value="POLY-BETA-1,6-N-ACETYL-D-GLUCOSAMINE N-DEACETYLASE"/>
    <property type="match status" value="1"/>
</dbReference>
<dbReference type="InterPro" id="IPR011330">
    <property type="entry name" value="Glyco_hydro/deAcase_b/a-brl"/>
</dbReference>
<dbReference type="InterPro" id="IPR051398">
    <property type="entry name" value="Polysacch_Deacetylase"/>
</dbReference>
<evidence type="ECO:0000256" key="2">
    <source>
        <dbReference type="ARBA" id="ARBA00022729"/>
    </source>
</evidence>
<reference evidence="4 5" key="1">
    <citation type="journal article" date="2015" name="Nature">
        <title>rRNA introns, odd ribosomes, and small enigmatic genomes across a large radiation of phyla.</title>
        <authorList>
            <person name="Brown C.T."/>
            <person name="Hug L.A."/>
            <person name="Thomas B.C."/>
            <person name="Sharon I."/>
            <person name="Castelle C.J."/>
            <person name="Singh A."/>
            <person name="Wilkins M.J."/>
            <person name="Williams K.H."/>
            <person name="Banfield J.F."/>
        </authorList>
    </citation>
    <scope>NUCLEOTIDE SEQUENCE [LARGE SCALE GENOMIC DNA]</scope>
</reference>
<evidence type="ECO:0000313" key="5">
    <source>
        <dbReference type="Proteomes" id="UP000034096"/>
    </source>
</evidence>
<dbReference type="EMBL" id="LBUE01000025">
    <property type="protein sequence ID" value="KKQ55327.1"/>
    <property type="molecule type" value="Genomic_DNA"/>
</dbReference>
<dbReference type="STRING" id="1618583.US75_C0025G0007"/>
<dbReference type="GO" id="GO:0016810">
    <property type="term" value="F:hydrolase activity, acting on carbon-nitrogen (but not peptide) bonds"/>
    <property type="evidence" value="ECO:0007669"/>
    <property type="project" value="InterPro"/>
</dbReference>
<dbReference type="AlphaFoldDB" id="A0A0G0IL19"/>
<dbReference type="Proteomes" id="UP000034096">
    <property type="component" value="Unassembled WGS sequence"/>
</dbReference>
<keyword evidence="2" id="KW-0732">Signal</keyword>
<protein>
    <submittedName>
        <fullName evidence="4">Polysaccharide deacetylase family protein</fullName>
    </submittedName>
</protein>
<dbReference type="GO" id="GO:0005576">
    <property type="term" value="C:extracellular region"/>
    <property type="evidence" value="ECO:0007669"/>
    <property type="project" value="UniProtKB-SubCell"/>
</dbReference>
<dbReference type="Gene3D" id="3.20.20.370">
    <property type="entry name" value="Glycoside hydrolase/deacetylase"/>
    <property type="match status" value="1"/>
</dbReference>